<comment type="caution">
    <text evidence="2">The sequence shown here is derived from an EMBL/GenBank/DDBJ whole genome shotgun (WGS) entry which is preliminary data.</text>
</comment>
<name>A0A011NW90_9PROT</name>
<dbReference type="Proteomes" id="UP000020218">
    <property type="component" value="Unassembled WGS sequence"/>
</dbReference>
<proteinExistence type="predicted"/>
<dbReference type="AlphaFoldDB" id="A0A011NW90"/>
<evidence type="ECO:0000256" key="1">
    <source>
        <dbReference type="SAM" id="MobiDB-lite"/>
    </source>
</evidence>
<dbReference type="STRING" id="1454001.AW08_00712"/>
<feature type="region of interest" description="Disordered" evidence="1">
    <location>
        <begin position="196"/>
        <end position="226"/>
    </location>
</feature>
<sequence length="226" mass="24256">MNDRETRRYDMFGRVQIFGSCNAADFATGSKAAGHFARLAQIIWDLDVEKARQGGGSATAKELLFDSLRLDLQSIARTARAIDVGEPGFADRFRSPENPTQNALLTAADAFARELADPAVVAKFLAYELPADFVAELADEVAAIRSAETSMQSDDQSGVASTAAVGRLIREGMAEVVQLDAIMNNKYARNPAKLRAWDSASHVERAPRRERKPAGGTPPGTSTAAG</sequence>
<organism evidence="2 3">
    <name type="scientific">Candidatus Accumulibacter adjunctus</name>
    <dbReference type="NCBI Taxonomy" id="1454001"/>
    <lineage>
        <taxon>Bacteria</taxon>
        <taxon>Pseudomonadati</taxon>
        <taxon>Pseudomonadota</taxon>
        <taxon>Betaproteobacteria</taxon>
        <taxon>Candidatus Accumulibacter</taxon>
    </lineage>
</organism>
<dbReference type="EMBL" id="JFAX01000003">
    <property type="protein sequence ID" value="EXI68887.1"/>
    <property type="molecule type" value="Genomic_DNA"/>
</dbReference>
<evidence type="ECO:0000313" key="2">
    <source>
        <dbReference type="EMBL" id="EXI68887.1"/>
    </source>
</evidence>
<keyword evidence="3" id="KW-1185">Reference proteome</keyword>
<reference evidence="2" key="1">
    <citation type="submission" date="2014-02" db="EMBL/GenBank/DDBJ databases">
        <title>Expanding our view of genomic diversity in Candidatus Accumulibacter clades.</title>
        <authorList>
            <person name="Skennerton C.T."/>
            <person name="Barr J.J."/>
            <person name="Slater F.R."/>
            <person name="Bond P.L."/>
            <person name="Tyson G.W."/>
        </authorList>
    </citation>
    <scope>NUCLEOTIDE SEQUENCE [LARGE SCALE GENOMIC DNA]</scope>
</reference>
<evidence type="ECO:0000313" key="3">
    <source>
        <dbReference type="Proteomes" id="UP000020218"/>
    </source>
</evidence>
<gene>
    <name evidence="2" type="ORF">AW08_00712</name>
</gene>
<dbReference type="PATRIC" id="fig|1454001.3.peg.887"/>
<accession>A0A011NW90</accession>
<protein>
    <submittedName>
        <fullName evidence="2">Uncharacterized protein</fullName>
    </submittedName>
</protein>